<evidence type="ECO:0000313" key="2">
    <source>
        <dbReference type="Proteomes" id="UP000216164"/>
    </source>
</evidence>
<evidence type="ECO:0000313" key="1">
    <source>
        <dbReference type="EMBL" id="OYQ10125.1"/>
    </source>
</evidence>
<gene>
    <name evidence="1" type="ORF">B7R77_25535</name>
</gene>
<accession>A0AAP7ZJB8</accession>
<organism evidence="1 2">
    <name type="scientific">Ralstonia solanacearum K60</name>
    <dbReference type="NCBI Taxonomy" id="1091042"/>
    <lineage>
        <taxon>Bacteria</taxon>
        <taxon>Pseudomonadati</taxon>
        <taxon>Pseudomonadota</taxon>
        <taxon>Betaproteobacteria</taxon>
        <taxon>Burkholderiales</taxon>
        <taxon>Burkholderiaceae</taxon>
        <taxon>Ralstonia</taxon>
        <taxon>Ralstonia solanacearum species complex</taxon>
    </lineage>
</organism>
<comment type="caution">
    <text evidence="1">The sequence shown here is derived from an EMBL/GenBank/DDBJ whole genome shotgun (WGS) entry which is preliminary data.</text>
</comment>
<protein>
    <submittedName>
        <fullName evidence="1">Uncharacterized protein</fullName>
    </submittedName>
</protein>
<name>A0AAP7ZJB8_RALSL</name>
<proteinExistence type="predicted"/>
<reference evidence="1 2" key="1">
    <citation type="submission" date="2017-04" db="EMBL/GenBank/DDBJ databases">
        <title>Genome Announcement: Closed genomes of Ralstonia solanacearum strains K60, UW551, and UW700.</title>
        <authorList>
            <person name="Hayes M."/>
            <person name="Macintyre A.M."/>
            <person name="Allen C."/>
        </authorList>
    </citation>
    <scope>NUCLEOTIDE SEQUENCE [LARGE SCALE GENOMIC DNA]</scope>
    <source>
        <strain evidence="1 2">UW25</strain>
    </source>
</reference>
<dbReference type="EMBL" id="NCTK01000002">
    <property type="protein sequence ID" value="OYQ10125.1"/>
    <property type="molecule type" value="Genomic_DNA"/>
</dbReference>
<dbReference type="AlphaFoldDB" id="A0AAP7ZJB8"/>
<dbReference type="RefSeq" id="WP_094395699.1">
    <property type="nucleotide sequence ID" value="NZ_NCTK01000002.1"/>
</dbReference>
<sequence>MPTDREHNNLCGTMLVMSGQLVPRPEVEAVESELEANGYAAVPSWSNDGQWELWTREVVTVAPAAGTPPGHVQFTSGPSETFSTRDEALAAGRAWRNVQQQP</sequence>
<dbReference type="Proteomes" id="UP000216164">
    <property type="component" value="Unassembled WGS sequence"/>
</dbReference>